<evidence type="ECO:0000313" key="4">
    <source>
        <dbReference type="Proteomes" id="UP000196158"/>
    </source>
</evidence>
<dbReference type="AlphaFoldDB" id="A0A1X7QXD3"/>
<evidence type="ECO:0008006" key="5">
    <source>
        <dbReference type="Google" id="ProtNLM"/>
    </source>
</evidence>
<protein>
    <recommendedName>
        <fullName evidence="5">Pre-mRNA-splicing factor SYF2</fullName>
    </recommendedName>
</protein>
<dbReference type="STRING" id="1789683.A0A1X7QXD3"/>
<keyword evidence="4" id="KW-1185">Reference proteome</keyword>
<keyword evidence="1" id="KW-0175">Coiled coil</keyword>
<proteinExistence type="predicted"/>
<accession>A0A1X7QXD3</accession>
<organism evidence="3 4">
    <name type="scientific">Maudiozyma saulgeensis</name>
    <dbReference type="NCBI Taxonomy" id="1789683"/>
    <lineage>
        <taxon>Eukaryota</taxon>
        <taxon>Fungi</taxon>
        <taxon>Dikarya</taxon>
        <taxon>Ascomycota</taxon>
        <taxon>Saccharomycotina</taxon>
        <taxon>Saccharomycetes</taxon>
        <taxon>Saccharomycetales</taxon>
        <taxon>Saccharomycetaceae</taxon>
        <taxon>Maudiozyma</taxon>
    </lineage>
</organism>
<dbReference type="OrthoDB" id="199717at2759"/>
<feature type="region of interest" description="Disordered" evidence="2">
    <location>
        <begin position="38"/>
        <end position="57"/>
    </location>
</feature>
<gene>
    <name evidence="3" type="ORF">KASA_0Q05082G</name>
</gene>
<evidence type="ECO:0000256" key="1">
    <source>
        <dbReference type="SAM" id="Coils"/>
    </source>
</evidence>
<name>A0A1X7QXD3_9SACH</name>
<evidence type="ECO:0000256" key="2">
    <source>
        <dbReference type="SAM" id="MobiDB-lite"/>
    </source>
</evidence>
<feature type="region of interest" description="Disordered" evidence="2">
    <location>
        <begin position="138"/>
        <end position="163"/>
    </location>
</feature>
<feature type="coiled-coil region" evidence="1">
    <location>
        <begin position="100"/>
        <end position="138"/>
    </location>
</feature>
<evidence type="ECO:0000313" key="3">
    <source>
        <dbReference type="EMBL" id="SMN18093.1"/>
    </source>
</evidence>
<reference evidence="3 4" key="1">
    <citation type="submission" date="2017-04" db="EMBL/GenBank/DDBJ databases">
        <authorList>
            <person name="Afonso C.L."/>
            <person name="Miller P.J."/>
            <person name="Scott M.A."/>
            <person name="Spackman E."/>
            <person name="Goraichik I."/>
            <person name="Dimitrov K.M."/>
            <person name="Suarez D.L."/>
            <person name="Swayne D.E."/>
        </authorList>
    </citation>
    <scope>NUCLEOTIDE SEQUENCE [LARGE SCALE GENOMIC DNA]</scope>
</reference>
<sequence>MDLSESRKLFKELRRKCKDIEINDRKLIETHQKPLVYSAKDLEEGDEDTETGQLNNVGADVFNTPLYEFENLKKEKVDKSDDTLAKKTYEKEIKDIKKFKSRESEKADKLEELVNHLNSDAKNRYKVQKKKMARQEQLAGGFINDRNKQFSSKLNKERQNEGT</sequence>
<dbReference type="Proteomes" id="UP000196158">
    <property type="component" value="Unassembled WGS sequence"/>
</dbReference>
<feature type="compositionally biased region" description="Basic and acidic residues" evidence="2">
    <location>
        <begin position="154"/>
        <end position="163"/>
    </location>
</feature>
<dbReference type="EMBL" id="FXLY01000002">
    <property type="protein sequence ID" value="SMN18093.1"/>
    <property type="molecule type" value="Genomic_DNA"/>
</dbReference>